<dbReference type="SMART" id="SM00564">
    <property type="entry name" value="PQQ"/>
    <property type="match status" value="4"/>
</dbReference>
<organism evidence="7 8">
    <name type="scientific">Gluconobacter morbifer G707</name>
    <dbReference type="NCBI Taxonomy" id="1088869"/>
    <lineage>
        <taxon>Bacteria</taxon>
        <taxon>Pseudomonadati</taxon>
        <taxon>Pseudomonadota</taxon>
        <taxon>Alphaproteobacteria</taxon>
        <taxon>Acetobacterales</taxon>
        <taxon>Acetobacteraceae</taxon>
        <taxon>Gluconobacter</taxon>
    </lineage>
</organism>
<dbReference type="AlphaFoldDB" id="G6XMP8"/>
<keyword evidence="8" id="KW-1185">Reference proteome</keyword>
<keyword evidence="5" id="KW-1133">Transmembrane helix</keyword>
<dbReference type="GO" id="GO:0016020">
    <property type="term" value="C:membrane"/>
    <property type="evidence" value="ECO:0007669"/>
    <property type="project" value="InterPro"/>
</dbReference>
<evidence type="ECO:0000256" key="1">
    <source>
        <dbReference type="ARBA" id="ARBA00001931"/>
    </source>
</evidence>
<dbReference type="GO" id="GO:0008876">
    <property type="term" value="F:quinoprotein glucose dehydrogenase activity"/>
    <property type="evidence" value="ECO:0007669"/>
    <property type="project" value="TreeGrafter"/>
</dbReference>
<accession>G6XMP8</accession>
<keyword evidence="5" id="KW-0812">Transmembrane</keyword>
<dbReference type="PANTHER" id="PTHR32303">
    <property type="entry name" value="QUINOPROTEIN ALCOHOL DEHYDROGENASE (CYTOCHROME C)"/>
    <property type="match status" value="1"/>
</dbReference>
<proteinExistence type="inferred from homology"/>
<comment type="caution">
    <text evidence="7">The sequence shown here is derived from an EMBL/GenBank/DDBJ whole genome shotgun (WGS) entry which is preliminary data.</text>
</comment>
<dbReference type="EMBL" id="AGQV01000015">
    <property type="protein sequence ID" value="EHH66947.1"/>
    <property type="molecule type" value="Genomic_DNA"/>
</dbReference>
<evidence type="ECO:0000313" key="8">
    <source>
        <dbReference type="Proteomes" id="UP000004949"/>
    </source>
</evidence>
<dbReference type="STRING" id="1088869.GMO_27660"/>
<feature type="region of interest" description="Disordered" evidence="4">
    <location>
        <begin position="524"/>
        <end position="543"/>
    </location>
</feature>
<dbReference type="InterPro" id="IPR018391">
    <property type="entry name" value="PQQ_b-propeller_rpt"/>
</dbReference>
<dbReference type="Proteomes" id="UP000004949">
    <property type="component" value="Unassembled WGS sequence"/>
</dbReference>
<dbReference type="InterPro" id="IPR002372">
    <property type="entry name" value="PQQ_rpt_dom"/>
</dbReference>
<dbReference type="NCBIfam" id="TIGR03074">
    <property type="entry name" value="PQQ_membr_DH"/>
    <property type="match status" value="1"/>
</dbReference>
<dbReference type="RefSeq" id="WP_008852907.1">
    <property type="nucleotide sequence ID" value="NZ_AGQV01000015.1"/>
</dbReference>
<sequence length="808" mass="88285">MPQPPARTFLLTVTGVILAFLGLALFLPGLHLIALGGSVYYAPAGLLMLLSGIMIAMGRAKGLLVYAAMLGLTVVWGLWCVGLDGWRLLPPLALPAGLGLWIFGPWIGGRLTDRENRPRLNAISLAGMGSCVALFVLVFASGWAVTASRYQKYSPFPGTTGASLNELNAESRNDWPFYGGTPAGNRFALPTQINASNARDLKVAWTYHSGDMPREGENSRGREFSFEATPIKVGNRLFFCTPHRDVIALDATTGKEIWRHTPGGQYGKNIYQACRGVSYADIPGTTDCPHRIISTNSGSPPTLFALDAETGQFCQGFGNHGVVDLREGMSAMPAGFHFVTSPPMVMHNRIVTSGWVYDNQTVGEPSGVIRAFDAVTGKLAWAWDMGHVPANRPLAPGETYTYGTPNGWGVYTADAELNMVYVPLGIATPDYYGAMRRPFDEKYDTSLVALDLTTGEERWHFQTVHHDLWDFDLPVGPSLVDLPDPAGHLTPALVQTTKQGELFVLDRRTGEPFYRVQERPVPRGDISGEHYSPTQPYSVEMPNLRRPNLTEDDLWGATPYDQMACRIAFHSMKFKGLFTPPSEQGTIGFPAFDGVADWYGGTVDPIHGVMYINTTFIPFIMKLVPHQKAITQGLFKPWHGWSQPYPEPDFTNNPEHGLPYAAVIKPWLGIFGAPCLAPPWGKMQAIDLVHRRVIWERALGTTKNIGPTNMLRMPVGLPTGIFSMGGSVTTPNGLVFMGALADQSFHVLDGHDGRTLFSTQLDYGGNATPLTYMGEDGRQYVVLAVGGHGGLKTRNGDEVVAFALPKQQ</sequence>
<feature type="domain" description="Pyrrolo-quinoline quinone repeat" evidence="6">
    <location>
        <begin position="175"/>
        <end position="781"/>
    </location>
</feature>
<dbReference type="Pfam" id="PF01011">
    <property type="entry name" value="PQQ"/>
    <property type="match status" value="1"/>
</dbReference>
<comment type="cofactor">
    <cofactor evidence="1">
        <name>pyrroloquinoline quinone</name>
        <dbReference type="ChEBI" id="CHEBI:58442"/>
    </cofactor>
</comment>
<dbReference type="Gene3D" id="2.140.10.10">
    <property type="entry name" value="Quinoprotein alcohol dehydrogenase-like superfamily"/>
    <property type="match status" value="2"/>
</dbReference>
<dbReference type="PANTHER" id="PTHR32303:SF4">
    <property type="entry name" value="QUINOPROTEIN GLUCOSE DEHYDROGENASE"/>
    <property type="match status" value="1"/>
</dbReference>
<dbReference type="OrthoDB" id="9794322at2"/>
<feature type="transmembrane region" description="Helical" evidence="5">
    <location>
        <begin position="39"/>
        <end position="56"/>
    </location>
</feature>
<protein>
    <submittedName>
        <fullName evidence="7">PQQ-dependent dehydrogenase 3</fullName>
    </submittedName>
</protein>
<dbReference type="InterPro" id="IPR017511">
    <property type="entry name" value="PQQ_mDH"/>
</dbReference>
<evidence type="ECO:0000256" key="4">
    <source>
        <dbReference type="SAM" id="MobiDB-lite"/>
    </source>
</evidence>
<evidence type="ECO:0000256" key="2">
    <source>
        <dbReference type="ARBA" id="ARBA00008156"/>
    </source>
</evidence>
<dbReference type="GO" id="GO:0048038">
    <property type="term" value="F:quinone binding"/>
    <property type="evidence" value="ECO:0007669"/>
    <property type="project" value="InterPro"/>
</dbReference>
<name>G6XMP8_9PROT</name>
<feature type="transmembrane region" description="Helical" evidence="5">
    <location>
        <begin position="88"/>
        <end position="108"/>
    </location>
</feature>
<comment type="similarity">
    <text evidence="2">Belongs to the bacterial PQQ dehydrogenase family.</text>
</comment>
<dbReference type="PATRIC" id="fig|1088869.3.peg.2759"/>
<feature type="transmembrane region" description="Helical" evidence="5">
    <location>
        <begin position="63"/>
        <end position="82"/>
    </location>
</feature>
<evidence type="ECO:0000256" key="3">
    <source>
        <dbReference type="ARBA" id="ARBA00023002"/>
    </source>
</evidence>
<dbReference type="eggNOG" id="COG4993">
    <property type="taxonomic scope" value="Bacteria"/>
</dbReference>
<dbReference type="InterPro" id="IPR011047">
    <property type="entry name" value="Quinoprotein_ADH-like_sf"/>
</dbReference>
<keyword evidence="5" id="KW-0472">Membrane</keyword>
<dbReference type="SUPFAM" id="SSF50998">
    <property type="entry name" value="Quinoprotein alcohol dehydrogenase-like"/>
    <property type="match status" value="1"/>
</dbReference>
<gene>
    <name evidence="7" type="ORF">GMO_27660</name>
</gene>
<feature type="transmembrane region" description="Helical" evidence="5">
    <location>
        <begin position="9"/>
        <end position="33"/>
    </location>
</feature>
<reference evidence="7 8" key="1">
    <citation type="submission" date="2011-10" db="EMBL/GenBank/DDBJ databases">
        <title>Genome sequence of Gluconobacter morbifer G707, isolated from Drosophila gut.</title>
        <authorList>
            <person name="Lee W.-J."/>
            <person name="Kim E.-K."/>
        </authorList>
    </citation>
    <scope>NUCLEOTIDE SEQUENCE [LARGE SCALE GENOMIC DNA]</scope>
    <source>
        <strain evidence="7 8">G707</strain>
    </source>
</reference>
<keyword evidence="3" id="KW-0560">Oxidoreductase</keyword>
<evidence type="ECO:0000259" key="6">
    <source>
        <dbReference type="Pfam" id="PF01011"/>
    </source>
</evidence>
<dbReference type="CDD" id="cd10280">
    <property type="entry name" value="PQQ_mGDH"/>
    <property type="match status" value="1"/>
</dbReference>
<feature type="transmembrane region" description="Helical" evidence="5">
    <location>
        <begin position="120"/>
        <end position="145"/>
    </location>
</feature>
<evidence type="ECO:0000313" key="7">
    <source>
        <dbReference type="EMBL" id="EHH66947.1"/>
    </source>
</evidence>
<evidence type="ECO:0000256" key="5">
    <source>
        <dbReference type="SAM" id="Phobius"/>
    </source>
</evidence>